<dbReference type="NCBIfam" id="NF002882">
    <property type="entry name" value="PRK03348.1"/>
    <property type="match status" value="1"/>
</dbReference>
<evidence type="ECO:0000256" key="13">
    <source>
        <dbReference type="SAM" id="MobiDB-lite"/>
    </source>
</evidence>
<dbReference type="Pfam" id="PF00817">
    <property type="entry name" value="IMS"/>
    <property type="match status" value="1"/>
</dbReference>
<feature type="domain" description="UmuC" evidence="14">
    <location>
        <begin position="8"/>
        <end position="188"/>
    </location>
</feature>
<dbReference type="PANTHER" id="PTHR11076">
    <property type="entry name" value="DNA REPAIR POLYMERASE UMUC / TRANSFERASE FAMILY MEMBER"/>
    <property type="match status" value="1"/>
</dbReference>
<comment type="subcellular location">
    <subcellularLocation>
        <location evidence="12">Cytoplasm</location>
    </subcellularLocation>
</comment>
<dbReference type="Pfam" id="PF11798">
    <property type="entry name" value="IMS_HHH"/>
    <property type="match status" value="1"/>
</dbReference>
<dbReference type="Pfam" id="PF11799">
    <property type="entry name" value="IMS_C"/>
    <property type="match status" value="1"/>
</dbReference>
<comment type="caution">
    <text evidence="15">The sequence shown here is derived from an EMBL/GenBank/DDBJ whole genome shotgun (WGS) entry which is preliminary data.</text>
</comment>
<dbReference type="PATRIC" id="fig|394096.3.peg.7137"/>
<dbReference type="CDD" id="cd03586">
    <property type="entry name" value="PolY_Pol_IV_kappa"/>
    <property type="match status" value="1"/>
</dbReference>
<keyword evidence="12" id="KW-0963">Cytoplasm</keyword>
<dbReference type="HAMAP" id="MF_01113">
    <property type="entry name" value="DNApol_IV"/>
    <property type="match status" value="1"/>
</dbReference>
<dbReference type="InterPro" id="IPR050116">
    <property type="entry name" value="DNA_polymerase-Y"/>
</dbReference>
<evidence type="ECO:0000256" key="8">
    <source>
        <dbReference type="ARBA" id="ARBA00022842"/>
    </source>
</evidence>
<dbReference type="Gene3D" id="3.40.1170.60">
    <property type="match status" value="1"/>
</dbReference>
<evidence type="ECO:0000256" key="5">
    <source>
        <dbReference type="ARBA" id="ARBA00022705"/>
    </source>
</evidence>
<dbReference type="InterPro" id="IPR036775">
    <property type="entry name" value="DNA_pol_Y-fam_lit_finger_sf"/>
</dbReference>
<keyword evidence="7 12" id="KW-0227">DNA damage</keyword>
<dbReference type="InterPro" id="IPR022880">
    <property type="entry name" value="DNApol_IV"/>
</dbReference>
<dbReference type="InterPro" id="IPR043128">
    <property type="entry name" value="Rev_trsase/Diguanyl_cyclase"/>
</dbReference>
<keyword evidence="2 12" id="KW-0515">Mutator protein</keyword>
<keyword evidence="9 12" id="KW-0239">DNA-directed DNA polymerase</keyword>
<dbReference type="STRING" id="394096.DB31_2809"/>
<dbReference type="GO" id="GO:0000287">
    <property type="term" value="F:magnesium ion binding"/>
    <property type="evidence" value="ECO:0007669"/>
    <property type="project" value="UniProtKB-UniRule"/>
</dbReference>
<dbReference type="InterPro" id="IPR024728">
    <property type="entry name" value="PolY_HhH_motif"/>
</dbReference>
<comment type="function">
    <text evidence="12">Poorly processive, error-prone DNA polymerase involved in untargeted mutagenesis. Copies undamaged DNA at stalled replication forks, which arise in vivo from mismatched or misaligned primer ends. These misaligned primers can be extended by PolIV. Exhibits no 3'-5' exonuclease (proofreading) activity. May be involved in translesional synthesis, in conjunction with the beta clamp from PolIII.</text>
</comment>
<dbReference type="NCBIfam" id="NF002677">
    <property type="entry name" value="PRK02406.1"/>
    <property type="match status" value="1"/>
</dbReference>
<feature type="region of interest" description="Disordered" evidence="13">
    <location>
        <begin position="385"/>
        <end position="404"/>
    </location>
</feature>
<dbReference type="InterPro" id="IPR001126">
    <property type="entry name" value="UmuC"/>
</dbReference>
<proteinExistence type="inferred from homology"/>
<evidence type="ECO:0000256" key="9">
    <source>
        <dbReference type="ARBA" id="ARBA00022932"/>
    </source>
</evidence>
<dbReference type="Gene3D" id="1.10.150.20">
    <property type="entry name" value="5' to 3' exonuclease, C-terminal subdomain"/>
    <property type="match status" value="1"/>
</dbReference>
<evidence type="ECO:0000313" key="16">
    <source>
        <dbReference type="Proteomes" id="UP000028725"/>
    </source>
</evidence>
<evidence type="ECO:0000313" key="15">
    <source>
        <dbReference type="EMBL" id="KFE63216.1"/>
    </source>
</evidence>
<comment type="subunit">
    <text evidence="12">Monomer.</text>
</comment>
<evidence type="ECO:0000259" key="14">
    <source>
        <dbReference type="PROSITE" id="PS50173"/>
    </source>
</evidence>
<feature type="site" description="Substrate discrimination" evidence="12">
    <location>
        <position position="17"/>
    </location>
</feature>
<evidence type="ECO:0000256" key="7">
    <source>
        <dbReference type="ARBA" id="ARBA00022763"/>
    </source>
</evidence>
<dbReference type="Gene3D" id="3.30.70.270">
    <property type="match status" value="1"/>
</dbReference>
<dbReference type="Gene3D" id="3.30.1490.100">
    <property type="entry name" value="DNA polymerase, Y-family, little finger domain"/>
    <property type="match status" value="1"/>
</dbReference>
<comment type="catalytic activity">
    <reaction evidence="11 12">
        <text>DNA(n) + a 2'-deoxyribonucleoside 5'-triphosphate = DNA(n+1) + diphosphate</text>
        <dbReference type="Rhea" id="RHEA:22508"/>
        <dbReference type="Rhea" id="RHEA-COMP:17339"/>
        <dbReference type="Rhea" id="RHEA-COMP:17340"/>
        <dbReference type="ChEBI" id="CHEBI:33019"/>
        <dbReference type="ChEBI" id="CHEBI:61560"/>
        <dbReference type="ChEBI" id="CHEBI:173112"/>
        <dbReference type="EC" id="2.7.7.7"/>
    </reaction>
</comment>
<feature type="binding site" evidence="12">
    <location>
        <position position="106"/>
    </location>
    <ligand>
        <name>Mg(2+)</name>
        <dbReference type="ChEBI" id="CHEBI:18420"/>
    </ligand>
</feature>
<dbReference type="GO" id="GO:0006261">
    <property type="term" value="P:DNA-templated DNA replication"/>
    <property type="evidence" value="ECO:0007669"/>
    <property type="project" value="UniProtKB-UniRule"/>
</dbReference>
<evidence type="ECO:0000256" key="2">
    <source>
        <dbReference type="ARBA" id="ARBA00022457"/>
    </source>
</evidence>
<evidence type="ECO:0000256" key="11">
    <source>
        <dbReference type="ARBA" id="ARBA00049244"/>
    </source>
</evidence>
<keyword evidence="5 12" id="KW-0235">DNA replication</keyword>
<evidence type="ECO:0000256" key="3">
    <source>
        <dbReference type="ARBA" id="ARBA00022679"/>
    </source>
</evidence>
<comment type="similarity">
    <text evidence="1 12">Belongs to the DNA polymerase type-Y family.</text>
</comment>
<accession>A0A085W6A3</accession>
<evidence type="ECO:0000256" key="4">
    <source>
        <dbReference type="ARBA" id="ARBA00022695"/>
    </source>
</evidence>
<keyword evidence="8 12" id="KW-0460">Magnesium</keyword>
<dbReference type="NCBIfam" id="NF003015">
    <property type="entry name" value="PRK03858.1"/>
    <property type="match status" value="1"/>
</dbReference>
<dbReference type="EMBL" id="JMCB01000018">
    <property type="protein sequence ID" value="KFE63216.1"/>
    <property type="molecule type" value="Genomic_DNA"/>
</dbReference>
<comment type="cofactor">
    <cofactor evidence="12">
        <name>Mg(2+)</name>
        <dbReference type="ChEBI" id="CHEBI:18420"/>
    </cofactor>
    <text evidence="12">Binds 2 magnesium ions per subunit.</text>
</comment>
<dbReference type="SUPFAM" id="SSF56672">
    <property type="entry name" value="DNA/RNA polymerases"/>
    <property type="match status" value="1"/>
</dbReference>
<evidence type="ECO:0000256" key="1">
    <source>
        <dbReference type="ARBA" id="ARBA00010945"/>
    </source>
</evidence>
<dbReference type="FunFam" id="3.30.1490.100:FF:000004">
    <property type="entry name" value="DNA polymerase IV"/>
    <property type="match status" value="1"/>
</dbReference>
<dbReference type="GO" id="GO:0003887">
    <property type="term" value="F:DNA-directed DNA polymerase activity"/>
    <property type="evidence" value="ECO:0007669"/>
    <property type="project" value="UniProtKB-UniRule"/>
</dbReference>
<dbReference type="SUPFAM" id="SSF100879">
    <property type="entry name" value="Lesion bypass DNA polymerase (Y-family), little finger domain"/>
    <property type="match status" value="1"/>
</dbReference>
<dbReference type="InterPro" id="IPR017961">
    <property type="entry name" value="DNA_pol_Y-fam_little_finger"/>
</dbReference>
<dbReference type="PANTHER" id="PTHR11076:SF33">
    <property type="entry name" value="DNA POLYMERASE KAPPA"/>
    <property type="match status" value="1"/>
</dbReference>
<feature type="active site" evidence="12">
    <location>
        <position position="107"/>
    </location>
</feature>
<dbReference type="NCBIfam" id="NF002751">
    <property type="entry name" value="PRK02794.1"/>
    <property type="match status" value="1"/>
</dbReference>
<evidence type="ECO:0000256" key="12">
    <source>
        <dbReference type="HAMAP-Rule" id="MF_01113"/>
    </source>
</evidence>
<dbReference type="EC" id="2.7.7.7" evidence="12"/>
<keyword evidence="12" id="KW-0238">DNA-binding</keyword>
<dbReference type="GO" id="GO:0005829">
    <property type="term" value="C:cytosol"/>
    <property type="evidence" value="ECO:0007669"/>
    <property type="project" value="TreeGrafter"/>
</dbReference>
<keyword evidence="4 12" id="KW-0548">Nucleotidyltransferase</keyword>
<keyword evidence="6 12" id="KW-0479">Metal-binding</keyword>
<reference evidence="15 16" key="1">
    <citation type="submission" date="2014-04" db="EMBL/GenBank/DDBJ databases">
        <title>Genome assembly of Hyalangium minutum DSM 14724.</title>
        <authorList>
            <person name="Sharma G."/>
            <person name="Subramanian S."/>
        </authorList>
    </citation>
    <scope>NUCLEOTIDE SEQUENCE [LARGE SCALE GENOMIC DNA]</scope>
    <source>
        <strain evidence="15 16">DSM 14724</strain>
    </source>
</reference>
<sequence length="404" mass="44040">MTDVMRAIIHVDMDAFYASVEQRDNPSLRGKPVIVGGHAQRGVVVAASYEVRPFGVRSAMPMARAVKMAPQAIVVPPRFSAYSEASEQVFAIFERYTPLIEPLSLDEAFLDVTASVRLFGAPAEIARRIRKEIATELNLPASAGIAPVKFVAKIASDLAKPNGQREIRAEEVVPVLAKLPVSRLWGVGPKTEEVLTRAGLKTIGDVAARDVAWLENRLGSQGRHLWELSQGIDSREVVPDRAAKSVGAEDTFEEDLTGLDLLRPHIHAQALRVGRRLRRAGVKGRVVQLKLKFSDFNVITRRTTLSAPTDDGQAIYRAALELLERAHEGKPLRLTGVSVQSLGEQQEPQQLGLFQAPAAPPPRSAKLNAALDRIAERFGTKAITTADLAESGGTADDEDPWERP</sequence>
<evidence type="ECO:0000256" key="6">
    <source>
        <dbReference type="ARBA" id="ARBA00022723"/>
    </source>
</evidence>
<dbReference type="GO" id="GO:0009432">
    <property type="term" value="P:SOS response"/>
    <property type="evidence" value="ECO:0007669"/>
    <property type="project" value="TreeGrafter"/>
</dbReference>
<keyword evidence="3 12" id="KW-0808">Transferase</keyword>
<dbReference type="PROSITE" id="PS50173">
    <property type="entry name" value="UMUC"/>
    <property type="match status" value="1"/>
</dbReference>
<dbReference type="GO" id="GO:0042276">
    <property type="term" value="P:error-prone translesion synthesis"/>
    <property type="evidence" value="ECO:0007669"/>
    <property type="project" value="TreeGrafter"/>
</dbReference>
<dbReference type="GO" id="GO:0003684">
    <property type="term" value="F:damaged DNA binding"/>
    <property type="evidence" value="ECO:0007669"/>
    <property type="project" value="InterPro"/>
</dbReference>
<dbReference type="Proteomes" id="UP000028725">
    <property type="component" value="Unassembled WGS sequence"/>
</dbReference>
<gene>
    <name evidence="12" type="primary">dinB</name>
    <name evidence="15" type="ORF">DB31_2809</name>
</gene>
<keyword evidence="16" id="KW-1185">Reference proteome</keyword>
<dbReference type="AlphaFoldDB" id="A0A085W6A3"/>
<name>A0A085W6A3_9BACT</name>
<feature type="compositionally biased region" description="Acidic residues" evidence="13">
    <location>
        <begin position="395"/>
        <end position="404"/>
    </location>
</feature>
<evidence type="ECO:0000256" key="10">
    <source>
        <dbReference type="ARBA" id="ARBA00023204"/>
    </source>
</evidence>
<keyword evidence="10 12" id="KW-0234">DNA repair</keyword>
<dbReference type="GO" id="GO:0006281">
    <property type="term" value="P:DNA repair"/>
    <property type="evidence" value="ECO:0007669"/>
    <property type="project" value="UniProtKB-UniRule"/>
</dbReference>
<feature type="binding site" evidence="12">
    <location>
        <position position="12"/>
    </location>
    <ligand>
        <name>Mg(2+)</name>
        <dbReference type="ChEBI" id="CHEBI:18420"/>
    </ligand>
</feature>
<organism evidence="15 16">
    <name type="scientific">Hyalangium minutum</name>
    <dbReference type="NCBI Taxonomy" id="394096"/>
    <lineage>
        <taxon>Bacteria</taxon>
        <taxon>Pseudomonadati</taxon>
        <taxon>Myxococcota</taxon>
        <taxon>Myxococcia</taxon>
        <taxon>Myxococcales</taxon>
        <taxon>Cystobacterineae</taxon>
        <taxon>Archangiaceae</taxon>
        <taxon>Hyalangium</taxon>
    </lineage>
</organism>
<dbReference type="InterPro" id="IPR043502">
    <property type="entry name" value="DNA/RNA_pol_sf"/>
</dbReference>
<protein>
    <recommendedName>
        <fullName evidence="12">DNA polymerase IV</fullName>
        <shortName evidence="12">Pol IV</shortName>
        <ecNumber evidence="12">2.7.7.7</ecNumber>
    </recommendedName>
</protein>